<dbReference type="GeneTree" id="ENSGT00940000156038"/>
<feature type="domain" description="ZP" evidence="3">
    <location>
        <begin position="31"/>
        <end position="288"/>
    </location>
</feature>
<keyword evidence="2" id="KW-1015">Disulfide bond</keyword>
<dbReference type="SMART" id="SM00241">
    <property type="entry name" value="ZP"/>
    <property type="match status" value="1"/>
</dbReference>
<dbReference type="AlphaFoldDB" id="A0A3Q2Y721"/>
<dbReference type="PANTHER" id="PTHR14002:SF50">
    <property type="entry name" value="ALPHA-TECTORIN-LIKE-RELATED"/>
    <property type="match status" value="1"/>
</dbReference>
<reference evidence="4" key="2">
    <citation type="submission" date="2025-09" db="UniProtKB">
        <authorList>
            <consortium name="Ensembl"/>
        </authorList>
    </citation>
    <scope>IDENTIFICATION</scope>
</reference>
<evidence type="ECO:0000259" key="3">
    <source>
        <dbReference type="PROSITE" id="PS51034"/>
    </source>
</evidence>
<dbReference type="Proteomes" id="UP000264820">
    <property type="component" value="Unplaced"/>
</dbReference>
<dbReference type="PROSITE" id="PS51034">
    <property type="entry name" value="ZP_2"/>
    <property type="match status" value="1"/>
</dbReference>
<dbReference type="Pfam" id="PF23344">
    <property type="entry name" value="ZP-N"/>
    <property type="match status" value="1"/>
</dbReference>
<dbReference type="InterPro" id="IPR055356">
    <property type="entry name" value="ZP-N"/>
</dbReference>
<dbReference type="PANTHER" id="PTHR14002">
    <property type="entry name" value="ENDOGLIN/TGF-BETA RECEPTOR TYPE III"/>
    <property type="match status" value="1"/>
</dbReference>
<sequence length="321" mass="35987">SLKNTLGNNKYWFPLLPALADTLVCSGDPPVCQEDRGSISLIGCLLEEDGIDYTTLHLKDENCIGQRDSETHLVTFTFDSSNTCGTETQGNDSFVVLKNSVATGQAPNNSLITRNKFVEIDFTCVYSLDRVTVKHLLTTCLFRSIVVRQMISQTQNYTLLMQAYSDSGRTQLLEPNAELDLNQQVWIELSADELDGNTVKIVTESCWVTQQPMPNDTLRYDLIVDGSCPNIEDGTVEVVGNGLGKDNYFSFRMFQFVDSTSFYLHCNVNLCASPQCAPVSCERYTRVCPLLWRKIICSVFFCSVRADLRSRQKAQSLKGNR</sequence>
<name>A0A3Q2Y721_HIPCM</name>
<protein>
    <recommendedName>
        <fullName evidence="3">ZP domain-containing protein</fullName>
    </recommendedName>
</protein>
<dbReference type="Gene3D" id="2.60.40.3210">
    <property type="entry name" value="Zona pellucida, ZP-N domain"/>
    <property type="match status" value="1"/>
</dbReference>
<evidence type="ECO:0000313" key="4">
    <source>
        <dbReference type="Ensembl" id="ENSHCOP00000008861.1"/>
    </source>
</evidence>
<evidence type="ECO:0000313" key="5">
    <source>
        <dbReference type="Proteomes" id="UP000264820"/>
    </source>
</evidence>
<dbReference type="Gene3D" id="2.60.40.4100">
    <property type="entry name" value="Zona pellucida, ZP-C domain"/>
    <property type="match status" value="1"/>
</dbReference>
<dbReference type="OMA" id="DENCIGQ"/>
<dbReference type="STRING" id="109280.ENSHCOP00000008861"/>
<keyword evidence="1" id="KW-0732">Signal</keyword>
<reference evidence="4" key="1">
    <citation type="submission" date="2025-08" db="UniProtKB">
        <authorList>
            <consortium name="Ensembl"/>
        </authorList>
    </citation>
    <scope>IDENTIFICATION</scope>
</reference>
<dbReference type="Pfam" id="PF00100">
    <property type="entry name" value="Zona_pellucida"/>
    <property type="match status" value="1"/>
</dbReference>
<proteinExistence type="predicted"/>
<dbReference type="Ensembl" id="ENSHCOT00000014824.1">
    <property type="protein sequence ID" value="ENSHCOP00000008861.1"/>
    <property type="gene ID" value="ENSHCOG00000011195.1"/>
</dbReference>
<dbReference type="InterPro" id="IPR055355">
    <property type="entry name" value="ZP-C"/>
</dbReference>
<dbReference type="InterPro" id="IPR042235">
    <property type="entry name" value="ZP-C_dom"/>
</dbReference>
<evidence type="ECO:0000256" key="1">
    <source>
        <dbReference type="ARBA" id="ARBA00022729"/>
    </source>
</evidence>
<dbReference type="InterPro" id="IPR001507">
    <property type="entry name" value="ZP_dom"/>
</dbReference>
<accession>A0A3Q2Y721</accession>
<keyword evidence="5" id="KW-1185">Reference proteome</keyword>
<evidence type="ECO:0000256" key="2">
    <source>
        <dbReference type="ARBA" id="ARBA00023157"/>
    </source>
</evidence>
<organism evidence="4 5">
    <name type="scientific">Hippocampus comes</name>
    <name type="common">Tiger tail seahorse</name>
    <dbReference type="NCBI Taxonomy" id="109280"/>
    <lineage>
        <taxon>Eukaryota</taxon>
        <taxon>Metazoa</taxon>
        <taxon>Chordata</taxon>
        <taxon>Craniata</taxon>
        <taxon>Vertebrata</taxon>
        <taxon>Euteleostomi</taxon>
        <taxon>Actinopterygii</taxon>
        <taxon>Neopterygii</taxon>
        <taxon>Teleostei</taxon>
        <taxon>Neoteleostei</taxon>
        <taxon>Acanthomorphata</taxon>
        <taxon>Syngnathiaria</taxon>
        <taxon>Syngnathiformes</taxon>
        <taxon>Syngnathoidei</taxon>
        <taxon>Syngnathidae</taxon>
        <taxon>Hippocampus</taxon>
    </lineage>
</organism>